<dbReference type="EMBL" id="JBDYKN010000009">
    <property type="protein sequence ID" value="MEP7729958.1"/>
    <property type="molecule type" value="Genomic_DNA"/>
</dbReference>
<reference evidence="9 10" key="1">
    <citation type="submission" date="2020-06" db="EMBL/GenBank/DDBJ databases">
        <authorList>
            <person name="Voronona O.L."/>
            <person name="Aksenova E.I."/>
            <person name="Kunda M.S."/>
            <person name="Semenov A.N."/>
            <person name="Ryzhova N."/>
        </authorList>
    </citation>
    <scope>NUCLEOTIDE SEQUENCE [LARGE SCALE GENOMIC DNA]</scope>
    <source>
        <strain evidence="9 10">MPKMM3633</strain>
    </source>
</reference>
<comment type="similarity">
    <text evidence="1">Belongs to the IlvD/Edd family.</text>
</comment>
<evidence type="ECO:0000259" key="7">
    <source>
        <dbReference type="Pfam" id="PF24877"/>
    </source>
</evidence>
<dbReference type="NCBIfam" id="NF009560">
    <property type="entry name" value="PRK13017.1"/>
    <property type="match status" value="1"/>
</dbReference>
<keyword evidence="3" id="KW-0408">Iron</keyword>
<dbReference type="Pfam" id="PF24877">
    <property type="entry name" value="ILV_EDD_C"/>
    <property type="match status" value="1"/>
</dbReference>
<dbReference type="SUPFAM" id="SSF52016">
    <property type="entry name" value="LeuD/IlvD-like"/>
    <property type="match status" value="1"/>
</dbReference>
<gene>
    <name evidence="8" type="primary">araD</name>
    <name evidence="8" type="ORF">ABKW32_10910</name>
    <name evidence="9" type="ORF">MP3633_3504</name>
</gene>
<dbReference type="PROSITE" id="PS00886">
    <property type="entry name" value="ILVD_EDD_1"/>
    <property type="match status" value="1"/>
</dbReference>
<keyword evidence="4" id="KW-0411">Iron-sulfur</keyword>
<dbReference type="PANTHER" id="PTHR43183:SF1">
    <property type="entry name" value="HYPOTHETICAL DIHYDROXY-ACID DEHYDRATASE (EUROFUNG)-RELATED"/>
    <property type="match status" value="1"/>
</dbReference>
<evidence type="ECO:0000313" key="11">
    <source>
        <dbReference type="Proteomes" id="UP001471651"/>
    </source>
</evidence>
<evidence type="ECO:0000256" key="4">
    <source>
        <dbReference type="ARBA" id="ARBA00023014"/>
    </source>
</evidence>
<dbReference type="InterPro" id="IPR052352">
    <property type="entry name" value="Sugar_Degrad_Dehydratases"/>
</dbReference>
<dbReference type="Proteomes" id="UP000509371">
    <property type="component" value="Chromosome"/>
</dbReference>
<dbReference type="EC" id="4.2.1.9" evidence="8"/>
<evidence type="ECO:0000256" key="2">
    <source>
        <dbReference type="ARBA" id="ARBA00022723"/>
    </source>
</evidence>
<dbReference type="EMBL" id="CP054301">
    <property type="protein sequence ID" value="QKK82231.1"/>
    <property type="molecule type" value="Genomic_DNA"/>
</dbReference>
<feature type="domain" description="Dihydroxy-acid/6-phosphogluconate dehydratase N-terminal" evidence="6">
    <location>
        <begin position="51"/>
        <end position="362"/>
    </location>
</feature>
<organism evidence="9 10">
    <name type="scientific">Marinomonas primoryensis</name>
    <dbReference type="NCBI Taxonomy" id="178399"/>
    <lineage>
        <taxon>Bacteria</taxon>
        <taxon>Pseudomonadati</taxon>
        <taxon>Pseudomonadota</taxon>
        <taxon>Gammaproteobacteria</taxon>
        <taxon>Oceanospirillales</taxon>
        <taxon>Oceanospirillaceae</taxon>
        <taxon>Marinomonas</taxon>
    </lineage>
</organism>
<dbReference type="NCBIfam" id="NF009559">
    <property type="entry name" value="PRK13016.1"/>
    <property type="match status" value="1"/>
</dbReference>
<accession>A0A859D5E2</accession>
<sequence length="586" mass="63578">MTEFERNTFVPKEWPRKLRSTEWFGGTSRDHIYHRSWMKNQGLPADLFDGRPVIGICNTWSQLTPCNAHLRDLADRVKHGIYEAGGLPLEFPVFSVGESSLRPTAMMYRNMAAMDVEEALRANPLDGVVLLAGCDKTTPALLMGACSVDIPAIVVSGGPMLNGYFRGERVGSGTALWQMSEDIKAGKMTQEDFLEAEQSMSRSAGSCNTMGTASTMASMAEALGMALSGNAAIPAVDSRRRVMAHLTGRRIVDMVKDDLKPSDILTRQAFENAIRVNGAIGGSTNAVIHLLAIAGRVGVDLTLDDWDKLGQEIATIVNLMPSGKYLMEEFFYAGGLPVVIKHLAEAGKLHKDAITVSGESIWDEVKEVRNWNPDVILPVEKALTQKGGIVVLKGNLAPQGAVLKPSAASPHLLQHRGRAVVFEDIDDYKAKINDEALDIDENCVMVLKNCGPKGYPGMAEVGNMGLPPKVLRKGIKDMVRISDARMSGTAYGTVVLHTTPEAAAGGPLAVIQNGDMIELDVENRRLHVDISDEEMATRLANWKSHLEPPKSGYIKLFHDHVQGADTGADFDFLKGCRGAAVPKDSH</sequence>
<dbReference type="RefSeq" id="WP_176336475.1">
    <property type="nucleotide sequence ID" value="NZ_BAAAEF010000017.1"/>
</dbReference>
<keyword evidence="11" id="KW-1185">Reference proteome</keyword>
<keyword evidence="5 8" id="KW-0456">Lyase</keyword>
<evidence type="ECO:0000259" key="6">
    <source>
        <dbReference type="Pfam" id="PF00920"/>
    </source>
</evidence>
<proteinExistence type="inferred from homology"/>
<dbReference type="InterPro" id="IPR037237">
    <property type="entry name" value="IlvD/EDD_N"/>
</dbReference>
<dbReference type="GO" id="GO:0004160">
    <property type="term" value="F:dihydroxy-acid dehydratase activity"/>
    <property type="evidence" value="ECO:0007669"/>
    <property type="project" value="UniProtKB-EC"/>
</dbReference>
<dbReference type="NCBIfam" id="NF004784">
    <property type="entry name" value="PRK06131.1"/>
    <property type="match status" value="1"/>
</dbReference>
<name>A0A859D5E2_9GAMM</name>
<dbReference type="Gene3D" id="3.50.30.80">
    <property type="entry name" value="IlvD/EDD C-terminal domain-like"/>
    <property type="match status" value="1"/>
</dbReference>
<evidence type="ECO:0000313" key="8">
    <source>
        <dbReference type="EMBL" id="MEP7729958.1"/>
    </source>
</evidence>
<dbReference type="KEGG" id="mpri:MP3633_3504"/>
<protein>
    <submittedName>
        <fullName evidence="9">Dihydroxy-acid dehydratase</fullName>
    </submittedName>
    <submittedName>
        <fullName evidence="8">L-arabinonate dehydratase</fullName>
        <ecNumber evidence="8">4.2.1.9</ecNumber>
    </submittedName>
</protein>
<feature type="domain" description="Dihydroxy-acid/6-phosphogluconate dehydratase C-terminal" evidence="7">
    <location>
        <begin position="374"/>
        <end position="568"/>
    </location>
</feature>
<evidence type="ECO:0000256" key="1">
    <source>
        <dbReference type="ARBA" id="ARBA00006486"/>
    </source>
</evidence>
<dbReference type="InterPro" id="IPR042096">
    <property type="entry name" value="Dihydro-acid_dehy_C"/>
</dbReference>
<dbReference type="FunFam" id="3.50.30.80:FF:000001">
    <property type="entry name" value="Dihydroxy-acid dehydratase"/>
    <property type="match status" value="1"/>
</dbReference>
<evidence type="ECO:0000313" key="10">
    <source>
        <dbReference type="Proteomes" id="UP000509371"/>
    </source>
</evidence>
<dbReference type="AlphaFoldDB" id="A0A859D5E2"/>
<evidence type="ECO:0000256" key="3">
    <source>
        <dbReference type="ARBA" id="ARBA00023004"/>
    </source>
</evidence>
<dbReference type="GO" id="GO:0046872">
    <property type="term" value="F:metal ion binding"/>
    <property type="evidence" value="ECO:0007669"/>
    <property type="project" value="UniProtKB-KW"/>
</dbReference>
<dbReference type="Pfam" id="PF00920">
    <property type="entry name" value="ILVD_EDD_N"/>
    <property type="match status" value="1"/>
</dbReference>
<evidence type="ECO:0000256" key="5">
    <source>
        <dbReference type="ARBA" id="ARBA00023239"/>
    </source>
</evidence>
<dbReference type="PANTHER" id="PTHR43183">
    <property type="entry name" value="HYPOTHETICAL DIHYDROXYACID DEHYDRATASE (EUROFUNG)-RELATED"/>
    <property type="match status" value="1"/>
</dbReference>
<dbReference type="InterPro" id="IPR000581">
    <property type="entry name" value="ILV_EDD_N"/>
</dbReference>
<dbReference type="InterPro" id="IPR020558">
    <property type="entry name" value="DiOHA_6PGluconate_deHydtase_CS"/>
</dbReference>
<reference evidence="8 11" key="2">
    <citation type="submission" date="2024-05" db="EMBL/GenBank/DDBJ databases">
        <authorList>
            <person name="Busch G.E."/>
            <person name="Sharma I."/>
        </authorList>
    </citation>
    <scope>NUCLEOTIDE SEQUENCE [LARGE SCALE GENOMIC DNA]</scope>
    <source>
        <strain evidence="8 11">23GB23</strain>
    </source>
</reference>
<dbReference type="Proteomes" id="UP001471651">
    <property type="component" value="Unassembled WGS sequence"/>
</dbReference>
<dbReference type="GO" id="GO:0051536">
    <property type="term" value="F:iron-sulfur cluster binding"/>
    <property type="evidence" value="ECO:0007669"/>
    <property type="project" value="UniProtKB-KW"/>
</dbReference>
<keyword evidence="2" id="KW-0479">Metal-binding</keyword>
<evidence type="ECO:0000313" key="9">
    <source>
        <dbReference type="EMBL" id="QKK82231.1"/>
    </source>
</evidence>
<dbReference type="SUPFAM" id="SSF143975">
    <property type="entry name" value="IlvD/EDD N-terminal domain-like"/>
    <property type="match status" value="1"/>
</dbReference>
<dbReference type="InterPro" id="IPR056740">
    <property type="entry name" value="ILV_EDD_C"/>
</dbReference>